<evidence type="ECO:0000256" key="1">
    <source>
        <dbReference type="PROSITE-ProRule" id="PRU00453"/>
    </source>
</evidence>
<evidence type="ECO:0000313" key="4">
    <source>
        <dbReference type="Proteomes" id="UP001431209"/>
    </source>
</evidence>
<dbReference type="CDD" id="cd23024">
    <property type="entry name" value="zf-HIT_ZNHIT2-3"/>
    <property type="match status" value="1"/>
</dbReference>
<dbReference type="Proteomes" id="UP001431209">
    <property type="component" value="Unassembled WGS sequence"/>
</dbReference>
<dbReference type="EMBL" id="JAOPGA020001879">
    <property type="protein sequence ID" value="KAL0491878.1"/>
    <property type="molecule type" value="Genomic_DNA"/>
</dbReference>
<evidence type="ECO:0000259" key="2">
    <source>
        <dbReference type="PROSITE" id="PS51083"/>
    </source>
</evidence>
<protein>
    <submittedName>
        <fullName evidence="3">Zinc finger HIT domain-containing protein</fullName>
    </submittedName>
</protein>
<accession>A0AAW2ZQY6</accession>
<dbReference type="InterPro" id="IPR016126">
    <property type="entry name" value="Secretoglobin"/>
</dbReference>
<dbReference type="Pfam" id="PF04438">
    <property type="entry name" value="zf-HIT"/>
    <property type="match status" value="1"/>
</dbReference>
<dbReference type="PROSITE" id="PS51311">
    <property type="entry name" value="SCGB"/>
    <property type="match status" value="1"/>
</dbReference>
<dbReference type="PANTHER" id="PTHR15555">
    <property type="entry name" value="ZINC FINGER HIT DOMAIN CONTAINING PROTEIN 2 PROTEIN FON -RELATED"/>
    <property type="match status" value="1"/>
</dbReference>
<comment type="caution">
    <text evidence="3">The sequence shown here is derived from an EMBL/GenBank/DDBJ whole genome shotgun (WGS) entry which is preliminary data.</text>
</comment>
<keyword evidence="1" id="KW-0863">Zinc-finger</keyword>
<dbReference type="AlphaFoldDB" id="A0AAW2ZQY6"/>
<evidence type="ECO:0000313" key="3">
    <source>
        <dbReference type="EMBL" id="KAL0491878.1"/>
    </source>
</evidence>
<dbReference type="PROSITE" id="PS51083">
    <property type="entry name" value="ZF_HIT"/>
    <property type="match status" value="1"/>
</dbReference>
<feature type="domain" description="HIT-type" evidence="2">
    <location>
        <begin position="8"/>
        <end position="40"/>
    </location>
</feature>
<keyword evidence="1" id="KW-0862">Zinc</keyword>
<dbReference type="InterPro" id="IPR039646">
    <property type="entry name" value="ZNHIT2"/>
</dbReference>
<gene>
    <name evidence="3" type="ORF">AKO1_000539</name>
</gene>
<dbReference type="Gene3D" id="3.30.60.190">
    <property type="match status" value="1"/>
</dbReference>
<dbReference type="GO" id="GO:0008270">
    <property type="term" value="F:zinc ion binding"/>
    <property type="evidence" value="ECO:0007669"/>
    <property type="project" value="UniProtKB-UniRule"/>
</dbReference>
<sequence length="336" mass="39758">MSQLEHVCTICGKDYTKYTCPRCNVRYCSIPCYKQHSDRCTDEFEKQNVSELLHLRDFKYVTPEVRAKTLEILKKWHEEQEDDLEDDFYDQIQGIDIDGEIDLNSLPEQIRKDFEKSLNDGRMSTWLSSWKPWWLDLSSSNFVPKLNNIPLLSTLCPKVSPYIINFILDLSFAYAHMLRFFNGDIFSKENVPEAFHLLGSICSTVSNNRNVYHYAEQVLDTWRCGDCSSYFCNLVDDLIMIFSCHENIYHVLQDLQMLFELVTKFNQVTTDARKQAKHLERRMVFFISWNRDIPEGYLPAKLKLEECKNEELKMKKELENFNVKKEKNQTTLIEEI</sequence>
<keyword evidence="1" id="KW-0479">Metal-binding</keyword>
<keyword evidence="4" id="KW-1185">Reference proteome</keyword>
<proteinExistence type="predicted"/>
<organism evidence="3 4">
    <name type="scientific">Acrasis kona</name>
    <dbReference type="NCBI Taxonomy" id="1008807"/>
    <lineage>
        <taxon>Eukaryota</taxon>
        <taxon>Discoba</taxon>
        <taxon>Heterolobosea</taxon>
        <taxon>Tetramitia</taxon>
        <taxon>Eutetramitia</taxon>
        <taxon>Acrasidae</taxon>
        <taxon>Acrasis</taxon>
    </lineage>
</organism>
<name>A0AAW2ZQY6_9EUKA</name>
<dbReference type="InterPro" id="IPR007529">
    <property type="entry name" value="Znf_HIT"/>
</dbReference>
<reference evidence="3 4" key="1">
    <citation type="submission" date="2024-03" db="EMBL/GenBank/DDBJ databases">
        <title>The Acrasis kona genome and developmental transcriptomes reveal deep origins of eukaryotic multicellular pathways.</title>
        <authorList>
            <person name="Sheikh S."/>
            <person name="Fu C.-J."/>
            <person name="Brown M.W."/>
            <person name="Baldauf S.L."/>
        </authorList>
    </citation>
    <scope>NUCLEOTIDE SEQUENCE [LARGE SCALE GENOMIC DNA]</scope>
    <source>
        <strain evidence="3 4">ATCC MYA-3509</strain>
    </source>
</reference>
<dbReference type="PANTHER" id="PTHR15555:SF0">
    <property type="entry name" value="ZINC FINGER HIT DOMAIN-CONTAINING PROTEIN 2"/>
    <property type="match status" value="1"/>
</dbReference>
<dbReference type="SUPFAM" id="SSF144232">
    <property type="entry name" value="HIT/MYND zinc finger-like"/>
    <property type="match status" value="1"/>
</dbReference>